<keyword evidence="4" id="KW-1185">Reference proteome</keyword>
<dbReference type="GO" id="GO:0005096">
    <property type="term" value="F:GTPase activator activity"/>
    <property type="evidence" value="ECO:0007669"/>
    <property type="project" value="TreeGrafter"/>
</dbReference>
<dbReference type="InterPro" id="IPR000195">
    <property type="entry name" value="Rab-GAP-TBC_dom"/>
</dbReference>
<proteinExistence type="predicted"/>
<dbReference type="AlphaFoldDB" id="A0A830CYP4"/>
<dbReference type="OrthoDB" id="26371at2759"/>
<feature type="compositionally biased region" description="Basic and acidic residues" evidence="1">
    <location>
        <begin position="65"/>
        <end position="79"/>
    </location>
</feature>
<dbReference type="Gene3D" id="1.10.10.750">
    <property type="entry name" value="Ypt/Rab-GAP domain of gyp1p, domain 1"/>
    <property type="match status" value="1"/>
</dbReference>
<name>A0A830CYP4_9LAMI</name>
<dbReference type="PROSITE" id="PS50086">
    <property type="entry name" value="TBC_RABGAP"/>
    <property type="match status" value="1"/>
</dbReference>
<feature type="region of interest" description="Disordered" evidence="1">
    <location>
        <begin position="1"/>
        <end position="23"/>
    </location>
</feature>
<sequence length="451" mass="52030">MRNSGSSRDEDLNKETSALDSRFNQTLRNVQGLLKGRSFPGKILITRRSEPLDQSILYSPTTVRRASENDIDNSEKTDGLAEDELENRSSTTNTSSSVNQAKSSSMSSESTSKEIDKSTMGARATDSARLMKFTKELSGSTVILDKLRELAWSGVPPYLRPTVWRLLLGYAPCNSDRRDGVLRRKRLEYRDYVSKYYDIPDTDRTDEEINMLRQIAVDCPRTVPDVSFFQQVEVQKSLERILYTWAIRHPASGYVQGINDLATPFLVVFLSEYLEGSVDSWSITDISSEKISNVEADCYWCLSKLLDGMQDHYTFAQPGIQRLVFKLKELVRRIDEPISRHMEDQGLEFLQFAFRWFNCLLIREIPFNLVTRLWDTYLAEGDALPGFLVYIFASFLLTWSDKLRKLDFQEMVMFLQHLPTQNWNHVELEMMLSQAYMWHTMFNKSPSHLAG</sequence>
<feature type="compositionally biased region" description="Low complexity" evidence="1">
    <location>
        <begin position="89"/>
        <end position="110"/>
    </location>
</feature>
<dbReference type="PANTHER" id="PTHR22957">
    <property type="entry name" value="TBC1 DOMAIN FAMILY MEMBER GTPASE-ACTIVATING PROTEIN"/>
    <property type="match status" value="1"/>
</dbReference>
<feature type="region of interest" description="Disordered" evidence="1">
    <location>
        <begin position="65"/>
        <end position="123"/>
    </location>
</feature>
<dbReference type="SMART" id="SM00164">
    <property type="entry name" value="TBC"/>
    <property type="match status" value="1"/>
</dbReference>
<comment type="caution">
    <text evidence="3">The sequence shown here is derived from an EMBL/GenBank/DDBJ whole genome shotgun (WGS) entry which is preliminary data.</text>
</comment>
<dbReference type="FunFam" id="1.10.472.80:FF:000041">
    <property type="entry name" value="TBC domain containing protein"/>
    <property type="match status" value="1"/>
</dbReference>
<dbReference type="FunFam" id="1.10.8.270:FF:000028">
    <property type="entry name" value="TBC domain containing protein"/>
    <property type="match status" value="1"/>
</dbReference>
<evidence type="ECO:0000313" key="3">
    <source>
        <dbReference type="EMBL" id="GFQ04387.1"/>
    </source>
</evidence>
<dbReference type="Gene3D" id="1.10.472.80">
    <property type="entry name" value="Ypt/Rab-GAP domain of gyp1p, domain 3"/>
    <property type="match status" value="1"/>
</dbReference>
<dbReference type="Pfam" id="PF00566">
    <property type="entry name" value="RabGAP-TBC"/>
    <property type="match status" value="1"/>
</dbReference>
<evidence type="ECO:0000313" key="4">
    <source>
        <dbReference type="Proteomes" id="UP000653305"/>
    </source>
</evidence>
<organism evidence="3 4">
    <name type="scientific">Phtheirospermum japonicum</name>
    <dbReference type="NCBI Taxonomy" id="374723"/>
    <lineage>
        <taxon>Eukaryota</taxon>
        <taxon>Viridiplantae</taxon>
        <taxon>Streptophyta</taxon>
        <taxon>Embryophyta</taxon>
        <taxon>Tracheophyta</taxon>
        <taxon>Spermatophyta</taxon>
        <taxon>Magnoliopsida</taxon>
        <taxon>eudicotyledons</taxon>
        <taxon>Gunneridae</taxon>
        <taxon>Pentapetalae</taxon>
        <taxon>asterids</taxon>
        <taxon>lamiids</taxon>
        <taxon>Lamiales</taxon>
        <taxon>Orobanchaceae</taxon>
        <taxon>Orobanchaceae incertae sedis</taxon>
        <taxon>Phtheirospermum</taxon>
    </lineage>
</organism>
<evidence type="ECO:0000256" key="1">
    <source>
        <dbReference type="SAM" id="MobiDB-lite"/>
    </source>
</evidence>
<accession>A0A830CYP4</accession>
<feature type="domain" description="Rab-GAP TBC" evidence="2">
    <location>
        <begin position="154"/>
        <end position="381"/>
    </location>
</feature>
<reference evidence="3" key="1">
    <citation type="submission" date="2020-07" db="EMBL/GenBank/DDBJ databases">
        <title>Ethylene signaling mediates host invasion by parasitic plants.</title>
        <authorList>
            <person name="Yoshida S."/>
        </authorList>
    </citation>
    <scope>NUCLEOTIDE SEQUENCE</scope>
    <source>
        <strain evidence="3">Okayama</strain>
    </source>
</reference>
<evidence type="ECO:0000259" key="2">
    <source>
        <dbReference type="PROSITE" id="PS50086"/>
    </source>
</evidence>
<dbReference type="EMBL" id="BMAC01000939">
    <property type="protein sequence ID" value="GFQ04387.1"/>
    <property type="molecule type" value="Genomic_DNA"/>
</dbReference>
<gene>
    <name evidence="3" type="ORF">PHJA_002582600</name>
</gene>
<dbReference type="PANTHER" id="PTHR22957:SF26">
    <property type="entry name" value="LD44506P"/>
    <property type="match status" value="1"/>
</dbReference>
<protein>
    <submittedName>
        <fullName evidence="3">Tbc1 domain family member 22b</fullName>
    </submittedName>
</protein>
<dbReference type="InterPro" id="IPR035969">
    <property type="entry name" value="Rab-GAP_TBC_sf"/>
</dbReference>
<dbReference type="SUPFAM" id="SSF47923">
    <property type="entry name" value="Ypt/Rab-GAP domain of gyp1p"/>
    <property type="match status" value="2"/>
</dbReference>
<dbReference type="Proteomes" id="UP000653305">
    <property type="component" value="Unassembled WGS sequence"/>
</dbReference>
<dbReference type="Gene3D" id="1.10.8.270">
    <property type="entry name" value="putative rabgap domain of human tbc1 domain family member 14 like domains"/>
    <property type="match status" value="1"/>
</dbReference>
<dbReference type="FunFam" id="1.10.10.750:FF:000007">
    <property type="entry name" value="TBC1 domain family member"/>
    <property type="match status" value="1"/>
</dbReference>